<evidence type="ECO:0000259" key="1">
    <source>
        <dbReference type="Pfam" id="PF02698"/>
    </source>
</evidence>
<reference evidence="2 3" key="2">
    <citation type="submission" date="2024-08" db="EMBL/GenBank/DDBJ databases">
        <title>Phylogenomic analyses of a clade within the roseobacter group suggest taxonomic reassignments of species of the genera Aestuariivita, Citreicella, Loktanella, Nautella, Pelagibaca, Ruegeria, Thalassobius, Thiobacimonas and Tropicibacter, and the proposal o.</title>
        <authorList>
            <person name="Jeon C.O."/>
        </authorList>
    </citation>
    <scope>NUCLEOTIDE SEQUENCE [LARGE SCALE GENOMIC DNA]</scope>
    <source>
        <strain evidence="2 3">SS1-5</strain>
    </source>
</reference>
<dbReference type="GO" id="GO:0005886">
    <property type="term" value="C:plasma membrane"/>
    <property type="evidence" value="ECO:0007669"/>
    <property type="project" value="TreeGrafter"/>
</dbReference>
<dbReference type="PANTHER" id="PTHR30336:SF20">
    <property type="entry name" value="DUF218 DOMAIN-CONTAINING PROTEIN"/>
    <property type="match status" value="1"/>
</dbReference>
<dbReference type="AlphaFoldDB" id="A0AAN0NKF8"/>
<gene>
    <name evidence="2" type="ORF">AABB31_20275</name>
</gene>
<name>A0AAN0NKF8_9RHOB</name>
<dbReference type="KEGG" id="yrh:AABB31_20275"/>
<dbReference type="RefSeq" id="WP_342076568.1">
    <property type="nucleotide sequence ID" value="NZ_CP151767.2"/>
</dbReference>
<feature type="domain" description="DUF218" evidence="1">
    <location>
        <begin position="3"/>
        <end position="119"/>
    </location>
</feature>
<dbReference type="CDD" id="cd06259">
    <property type="entry name" value="YdcF-like"/>
    <property type="match status" value="1"/>
</dbReference>
<protein>
    <submittedName>
        <fullName evidence="2">YdcF family protein</fullName>
    </submittedName>
</protein>
<dbReference type="Pfam" id="PF02698">
    <property type="entry name" value="DUF218"/>
    <property type="match status" value="1"/>
</dbReference>
<dbReference type="InterPro" id="IPR014729">
    <property type="entry name" value="Rossmann-like_a/b/a_fold"/>
</dbReference>
<dbReference type="InterPro" id="IPR051599">
    <property type="entry name" value="Cell_Envelope_Assoc"/>
</dbReference>
<dbReference type="EMBL" id="CP151767">
    <property type="protein sequence ID" value="WZU67257.1"/>
    <property type="molecule type" value="Genomic_DNA"/>
</dbReference>
<sequence>MKDAIIILGAAVWATGPSPTLLRRTRHAAKLWHQNKARFVVPCGGLGVHPPTEAAAMQDLLLADGIPAAQIILEDKSTTTLENIRNACAVLPGRDVIIVTDGYHQARAKMVARHFGLQADMSSPDMPRLPLREHLREVVARPAYAWKLRRLPPRS</sequence>
<dbReference type="PANTHER" id="PTHR30336">
    <property type="entry name" value="INNER MEMBRANE PROTEIN, PROBABLE PERMEASE"/>
    <property type="match status" value="1"/>
</dbReference>
<evidence type="ECO:0000313" key="3">
    <source>
        <dbReference type="Proteomes" id="UP001470809"/>
    </source>
</evidence>
<reference evidence="3" key="1">
    <citation type="submission" date="2024-04" db="EMBL/GenBank/DDBJ databases">
        <title>Phylogenomic analyses of a clade within the roseobacter group suggest taxonomic reassignments of species of the genera Aestuariivita, Citreicella, Loktanella, Nautella, Pelagibaca, Ruegeria, Thalassobius, Thiobacimonas and Tropicibacter, and the proposal o.</title>
        <authorList>
            <person name="Jeon C.O."/>
        </authorList>
    </citation>
    <scope>NUCLEOTIDE SEQUENCE [LARGE SCALE GENOMIC DNA]</scope>
    <source>
        <strain evidence="3">SS1-5</strain>
    </source>
</reference>
<proteinExistence type="predicted"/>
<organism evidence="2 3">
    <name type="scientific">Yoonia rhodophyticola</name>
    <dbReference type="NCBI Taxonomy" id="3137370"/>
    <lineage>
        <taxon>Bacteria</taxon>
        <taxon>Pseudomonadati</taxon>
        <taxon>Pseudomonadota</taxon>
        <taxon>Alphaproteobacteria</taxon>
        <taxon>Rhodobacterales</taxon>
        <taxon>Paracoccaceae</taxon>
        <taxon>Yoonia</taxon>
    </lineage>
</organism>
<keyword evidence="3" id="KW-1185">Reference proteome</keyword>
<dbReference type="InterPro" id="IPR003848">
    <property type="entry name" value="DUF218"/>
</dbReference>
<dbReference type="Gene3D" id="3.40.50.620">
    <property type="entry name" value="HUPs"/>
    <property type="match status" value="1"/>
</dbReference>
<accession>A0AAN0NKF8</accession>
<dbReference type="Proteomes" id="UP001470809">
    <property type="component" value="Chromosome"/>
</dbReference>
<evidence type="ECO:0000313" key="2">
    <source>
        <dbReference type="EMBL" id="WZU67257.1"/>
    </source>
</evidence>